<evidence type="ECO:0000313" key="2">
    <source>
        <dbReference type="EMBL" id="KAF8437998.1"/>
    </source>
</evidence>
<accession>A0AAD4GDH8</accession>
<dbReference type="EMBL" id="WHUW01000017">
    <property type="protein sequence ID" value="KAF8437998.1"/>
    <property type="molecule type" value="Genomic_DNA"/>
</dbReference>
<dbReference type="SUPFAM" id="SSF54928">
    <property type="entry name" value="RNA-binding domain, RBD"/>
    <property type="match status" value="1"/>
</dbReference>
<proteinExistence type="predicted"/>
<comment type="caution">
    <text evidence="2">The sequence shown here is derived from an EMBL/GenBank/DDBJ whole genome shotgun (WGS) entry which is preliminary data.</text>
</comment>
<dbReference type="GO" id="GO:0003676">
    <property type="term" value="F:nucleic acid binding"/>
    <property type="evidence" value="ECO:0007669"/>
    <property type="project" value="InterPro"/>
</dbReference>
<dbReference type="Gene3D" id="3.30.70.330">
    <property type="match status" value="1"/>
</dbReference>
<evidence type="ECO:0000256" key="1">
    <source>
        <dbReference type="SAM" id="MobiDB-lite"/>
    </source>
</evidence>
<evidence type="ECO:0000313" key="3">
    <source>
        <dbReference type="Proteomes" id="UP001194468"/>
    </source>
</evidence>
<reference evidence="2" key="1">
    <citation type="submission" date="2019-10" db="EMBL/GenBank/DDBJ databases">
        <authorList>
            <consortium name="DOE Joint Genome Institute"/>
            <person name="Kuo A."/>
            <person name="Miyauchi S."/>
            <person name="Kiss E."/>
            <person name="Drula E."/>
            <person name="Kohler A."/>
            <person name="Sanchez-Garcia M."/>
            <person name="Andreopoulos B."/>
            <person name="Barry K.W."/>
            <person name="Bonito G."/>
            <person name="Buee M."/>
            <person name="Carver A."/>
            <person name="Chen C."/>
            <person name="Cichocki N."/>
            <person name="Clum A."/>
            <person name="Culley D."/>
            <person name="Crous P.W."/>
            <person name="Fauchery L."/>
            <person name="Girlanda M."/>
            <person name="Hayes R."/>
            <person name="Keri Z."/>
            <person name="LaButti K."/>
            <person name="Lipzen A."/>
            <person name="Lombard V."/>
            <person name="Magnuson J."/>
            <person name="Maillard F."/>
            <person name="Morin E."/>
            <person name="Murat C."/>
            <person name="Nolan M."/>
            <person name="Ohm R."/>
            <person name="Pangilinan J."/>
            <person name="Pereira M."/>
            <person name="Perotto S."/>
            <person name="Peter M."/>
            <person name="Riley R."/>
            <person name="Sitrit Y."/>
            <person name="Stielow B."/>
            <person name="Szollosi G."/>
            <person name="Zifcakova L."/>
            <person name="Stursova M."/>
            <person name="Spatafora J.W."/>
            <person name="Tedersoo L."/>
            <person name="Vaario L.-M."/>
            <person name="Yamada A."/>
            <person name="Yan M."/>
            <person name="Wang P."/>
            <person name="Xu J."/>
            <person name="Bruns T."/>
            <person name="Baldrian P."/>
            <person name="Vilgalys R."/>
            <person name="Henrissat B."/>
            <person name="Grigoriev I.V."/>
            <person name="Hibbett D."/>
            <person name="Nagy L.G."/>
            <person name="Martin F.M."/>
        </authorList>
    </citation>
    <scope>NUCLEOTIDE SEQUENCE</scope>
    <source>
        <strain evidence="2">BED1</strain>
    </source>
</reference>
<evidence type="ECO:0008006" key="4">
    <source>
        <dbReference type="Google" id="ProtNLM"/>
    </source>
</evidence>
<dbReference type="InterPro" id="IPR012677">
    <property type="entry name" value="Nucleotide-bd_a/b_plait_sf"/>
</dbReference>
<organism evidence="2 3">
    <name type="scientific">Boletus edulis BED1</name>
    <dbReference type="NCBI Taxonomy" id="1328754"/>
    <lineage>
        <taxon>Eukaryota</taxon>
        <taxon>Fungi</taxon>
        <taxon>Dikarya</taxon>
        <taxon>Basidiomycota</taxon>
        <taxon>Agaricomycotina</taxon>
        <taxon>Agaricomycetes</taxon>
        <taxon>Agaricomycetidae</taxon>
        <taxon>Boletales</taxon>
        <taxon>Boletineae</taxon>
        <taxon>Boletaceae</taxon>
        <taxon>Boletoideae</taxon>
        <taxon>Boletus</taxon>
    </lineage>
</organism>
<dbReference type="AlphaFoldDB" id="A0AAD4GDH8"/>
<dbReference type="InterPro" id="IPR035979">
    <property type="entry name" value="RBD_domain_sf"/>
</dbReference>
<sequence>MAQLKSNRPRKPYARPRGSDGAWLHDRAPLSSAKANSAIAPATSANAKLVVSNLHYEITPKDLVSIFGQIGTLVREPLIRVR</sequence>
<keyword evidence="3" id="KW-1185">Reference proteome</keyword>
<reference evidence="2" key="2">
    <citation type="journal article" date="2020" name="Nat. Commun.">
        <title>Large-scale genome sequencing of mycorrhizal fungi provides insights into the early evolution of symbiotic traits.</title>
        <authorList>
            <person name="Miyauchi S."/>
            <person name="Kiss E."/>
            <person name="Kuo A."/>
            <person name="Drula E."/>
            <person name="Kohler A."/>
            <person name="Sanchez-Garcia M."/>
            <person name="Morin E."/>
            <person name="Andreopoulos B."/>
            <person name="Barry K.W."/>
            <person name="Bonito G."/>
            <person name="Buee M."/>
            <person name="Carver A."/>
            <person name="Chen C."/>
            <person name="Cichocki N."/>
            <person name="Clum A."/>
            <person name="Culley D."/>
            <person name="Crous P.W."/>
            <person name="Fauchery L."/>
            <person name="Girlanda M."/>
            <person name="Hayes R.D."/>
            <person name="Keri Z."/>
            <person name="LaButti K."/>
            <person name="Lipzen A."/>
            <person name="Lombard V."/>
            <person name="Magnuson J."/>
            <person name="Maillard F."/>
            <person name="Murat C."/>
            <person name="Nolan M."/>
            <person name="Ohm R.A."/>
            <person name="Pangilinan J."/>
            <person name="Pereira M.F."/>
            <person name="Perotto S."/>
            <person name="Peter M."/>
            <person name="Pfister S."/>
            <person name="Riley R."/>
            <person name="Sitrit Y."/>
            <person name="Stielow J.B."/>
            <person name="Szollosi G."/>
            <person name="Zifcakova L."/>
            <person name="Stursova M."/>
            <person name="Spatafora J.W."/>
            <person name="Tedersoo L."/>
            <person name="Vaario L.M."/>
            <person name="Yamada A."/>
            <person name="Yan M."/>
            <person name="Wang P."/>
            <person name="Xu J."/>
            <person name="Bruns T."/>
            <person name="Baldrian P."/>
            <person name="Vilgalys R."/>
            <person name="Dunand C."/>
            <person name="Henrissat B."/>
            <person name="Grigoriev I.V."/>
            <person name="Hibbett D."/>
            <person name="Nagy L.G."/>
            <person name="Martin F.M."/>
        </authorList>
    </citation>
    <scope>NUCLEOTIDE SEQUENCE</scope>
    <source>
        <strain evidence="2">BED1</strain>
    </source>
</reference>
<dbReference type="Proteomes" id="UP001194468">
    <property type="component" value="Unassembled WGS sequence"/>
</dbReference>
<name>A0AAD4GDH8_BOLED</name>
<gene>
    <name evidence="2" type="ORF">L210DRAFT_2298974</name>
</gene>
<feature type="region of interest" description="Disordered" evidence="1">
    <location>
        <begin position="1"/>
        <end position="27"/>
    </location>
</feature>
<protein>
    <recommendedName>
        <fullName evidence="4">RRM domain-containing protein</fullName>
    </recommendedName>
</protein>